<evidence type="ECO:0000313" key="2">
    <source>
        <dbReference type="EMBL" id="CAM77596.1"/>
    </source>
</evidence>
<reference evidence="2" key="1">
    <citation type="journal article" date="2007" name="J. Bacteriol.">
        <title>Comparative genome analysis of four magnetotactic bacteria reveals a complex set of group-specific genes implicated in magnetosome biomineralization and function.</title>
        <authorList>
            <person name="Richter M."/>
            <person name="Kube M."/>
            <person name="Bazylinski D.A."/>
            <person name="Lombardot T."/>
            <person name="Gloeckner F.O."/>
            <person name="Reinhardt R."/>
            <person name="Schueler D."/>
        </authorList>
    </citation>
    <scope>NUCLEOTIDE SEQUENCE</scope>
    <source>
        <strain evidence="2">MSR-1</strain>
    </source>
</reference>
<name>A4U3Y9_9PROT</name>
<organism evidence="2">
    <name type="scientific">Magnetospirillum gryphiswaldense</name>
    <dbReference type="NCBI Taxonomy" id="55518"/>
    <lineage>
        <taxon>Bacteria</taxon>
        <taxon>Pseudomonadati</taxon>
        <taxon>Pseudomonadota</taxon>
        <taxon>Alphaproteobacteria</taxon>
        <taxon>Rhodospirillales</taxon>
        <taxon>Rhodospirillaceae</taxon>
        <taxon>Magnetospirillum</taxon>
    </lineage>
</organism>
<feature type="region of interest" description="Disordered" evidence="1">
    <location>
        <begin position="1"/>
        <end position="33"/>
    </location>
</feature>
<proteinExistence type="predicted"/>
<gene>
    <name evidence="2" type="ORF">MGR_1212</name>
</gene>
<accession>A4U3Y9</accession>
<feature type="compositionally biased region" description="Polar residues" evidence="1">
    <location>
        <begin position="17"/>
        <end position="27"/>
    </location>
</feature>
<sequence>MNDRPALGPGFVARQGTRITQTSTPQELTPHPVPIYTLPSTRANTDLITHFVHKTPLTQLFNTPPYHQHVKNITKSHTDKPPKKYLISTHTPHHTTNSTQPILIHTNTT</sequence>
<dbReference type="AlphaFoldDB" id="A4U3Y9"/>
<protein>
    <submittedName>
        <fullName evidence="2">Uncharacterized protein</fullName>
    </submittedName>
</protein>
<dbReference type="EMBL" id="CU459003">
    <property type="protein sequence ID" value="CAM77596.1"/>
    <property type="molecule type" value="Genomic_DNA"/>
</dbReference>
<evidence type="ECO:0000256" key="1">
    <source>
        <dbReference type="SAM" id="MobiDB-lite"/>
    </source>
</evidence>